<reference evidence="2" key="1">
    <citation type="journal article" date="2021" name="Nat. Commun.">
        <title>Genetic determinants of endophytism in the Arabidopsis root mycobiome.</title>
        <authorList>
            <person name="Mesny F."/>
            <person name="Miyauchi S."/>
            <person name="Thiergart T."/>
            <person name="Pickel B."/>
            <person name="Atanasova L."/>
            <person name="Karlsson M."/>
            <person name="Huettel B."/>
            <person name="Barry K.W."/>
            <person name="Haridas S."/>
            <person name="Chen C."/>
            <person name="Bauer D."/>
            <person name="Andreopoulos W."/>
            <person name="Pangilinan J."/>
            <person name="LaButti K."/>
            <person name="Riley R."/>
            <person name="Lipzen A."/>
            <person name="Clum A."/>
            <person name="Drula E."/>
            <person name="Henrissat B."/>
            <person name="Kohler A."/>
            <person name="Grigoriev I.V."/>
            <person name="Martin F.M."/>
            <person name="Hacquard S."/>
        </authorList>
    </citation>
    <scope>NUCLEOTIDE SEQUENCE</scope>
    <source>
        <strain evidence="2">MPI-SDFR-AT-0073</strain>
    </source>
</reference>
<evidence type="ECO:0000313" key="3">
    <source>
        <dbReference type="Proteomes" id="UP000758603"/>
    </source>
</evidence>
<dbReference type="Proteomes" id="UP000758603">
    <property type="component" value="Unassembled WGS sequence"/>
</dbReference>
<sequence length="246" mass="27655">MAAPNPANNDLRIEVITDGADFEPAHACIGKCFGDQTSDGIWILMSPGWDTPEGNKRLAARLRDRWQETQQNNNTIFLKATLPDPDAQGARRIVGVAIWVNASKIPGEGEVPGEVDYAALYPEDEGKQRFLKQAMASLHKQRYQVLEEKARPESKQKSIMVLDLCVTDPAYQRRGIARRLVQWGLDEAKRRGDLEATTEGSAMGRHVYRQLGFQGVSDIVWEVDDEFKNYSLPPNLFMRTRPSDAL</sequence>
<dbReference type="GO" id="GO:0016747">
    <property type="term" value="F:acyltransferase activity, transferring groups other than amino-acyl groups"/>
    <property type="evidence" value="ECO:0007669"/>
    <property type="project" value="InterPro"/>
</dbReference>
<keyword evidence="3" id="KW-1185">Reference proteome</keyword>
<proteinExistence type="predicted"/>
<feature type="domain" description="N-acetyltransferase" evidence="1">
    <location>
        <begin position="162"/>
        <end position="243"/>
    </location>
</feature>
<dbReference type="GeneID" id="70136954"/>
<dbReference type="OrthoDB" id="2832510at2759"/>
<evidence type="ECO:0000313" key="2">
    <source>
        <dbReference type="EMBL" id="KAH6648005.1"/>
    </source>
</evidence>
<comment type="caution">
    <text evidence="2">The sequence shown here is derived from an EMBL/GenBank/DDBJ whole genome shotgun (WGS) entry which is preliminary data.</text>
</comment>
<dbReference type="PANTHER" id="PTHR42791">
    <property type="entry name" value="GNAT FAMILY ACETYLTRANSFERASE"/>
    <property type="match status" value="1"/>
</dbReference>
<dbReference type="Gene3D" id="3.40.630.30">
    <property type="match status" value="1"/>
</dbReference>
<gene>
    <name evidence="2" type="ORF">BKA67DRAFT_662742</name>
</gene>
<dbReference type="InterPro" id="IPR016181">
    <property type="entry name" value="Acyl_CoA_acyltransferase"/>
</dbReference>
<dbReference type="PANTHER" id="PTHR42791:SF14">
    <property type="entry name" value="N-ACETYLTRANSFERASE DOMAIN-CONTAINING PROTEIN"/>
    <property type="match status" value="1"/>
</dbReference>
<organism evidence="2 3">
    <name type="scientific">Truncatella angustata</name>
    <dbReference type="NCBI Taxonomy" id="152316"/>
    <lineage>
        <taxon>Eukaryota</taxon>
        <taxon>Fungi</taxon>
        <taxon>Dikarya</taxon>
        <taxon>Ascomycota</taxon>
        <taxon>Pezizomycotina</taxon>
        <taxon>Sordariomycetes</taxon>
        <taxon>Xylariomycetidae</taxon>
        <taxon>Amphisphaeriales</taxon>
        <taxon>Sporocadaceae</taxon>
        <taxon>Truncatella</taxon>
    </lineage>
</organism>
<protein>
    <submittedName>
        <fullName evidence="2">Acetyltransferase</fullName>
    </submittedName>
</protein>
<dbReference type="PROSITE" id="PS51186">
    <property type="entry name" value="GNAT"/>
    <property type="match status" value="1"/>
</dbReference>
<accession>A0A9P8UDN3</accession>
<name>A0A9P8UDN3_9PEZI</name>
<dbReference type="RefSeq" id="XP_045954517.1">
    <property type="nucleotide sequence ID" value="XM_046108063.1"/>
</dbReference>
<dbReference type="Pfam" id="PF00583">
    <property type="entry name" value="Acetyltransf_1"/>
    <property type="match status" value="1"/>
</dbReference>
<dbReference type="CDD" id="cd04301">
    <property type="entry name" value="NAT_SF"/>
    <property type="match status" value="1"/>
</dbReference>
<dbReference type="InterPro" id="IPR052523">
    <property type="entry name" value="Trichothecene_AcTrans"/>
</dbReference>
<evidence type="ECO:0000259" key="1">
    <source>
        <dbReference type="PROSITE" id="PS51186"/>
    </source>
</evidence>
<dbReference type="EMBL" id="JAGPXC010000008">
    <property type="protein sequence ID" value="KAH6648005.1"/>
    <property type="molecule type" value="Genomic_DNA"/>
</dbReference>
<dbReference type="InterPro" id="IPR000182">
    <property type="entry name" value="GNAT_dom"/>
</dbReference>
<dbReference type="AlphaFoldDB" id="A0A9P8UDN3"/>
<dbReference type="SUPFAM" id="SSF55729">
    <property type="entry name" value="Acyl-CoA N-acyltransferases (Nat)"/>
    <property type="match status" value="1"/>
</dbReference>